<evidence type="ECO:0000256" key="3">
    <source>
        <dbReference type="ARBA" id="ARBA00022553"/>
    </source>
</evidence>
<dbReference type="GO" id="GO:0016787">
    <property type="term" value="F:hydrolase activity"/>
    <property type="evidence" value="ECO:0007669"/>
    <property type="project" value="UniProtKB-KW"/>
</dbReference>
<organism evidence="12 13">
    <name type="scientific">Vibrio bivalvicida</name>
    <dbReference type="NCBI Taxonomy" id="1276888"/>
    <lineage>
        <taxon>Bacteria</taxon>
        <taxon>Pseudomonadati</taxon>
        <taxon>Pseudomonadota</taxon>
        <taxon>Gammaproteobacteria</taxon>
        <taxon>Vibrionales</taxon>
        <taxon>Vibrionaceae</taxon>
        <taxon>Vibrio</taxon>
        <taxon>Vibrio oreintalis group</taxon>
    </lineage>
</organism>
<dbReference type="SMART" id="SM00388">
    <property type="entry name" value="HisKA"/>
    <property type="match status" value="1"/>
</dbReference>
<dbReference type="CDD" id="cd16922">
    <property type="entry name" value="HATPase_EvgS-ArcB-TorS-like"/>
    <property type="match status" value="1"/>
</dbReference>
<keyword evidence="5 12" id="KW-0418">Kinase</keyword>
<dbReference type="InterPro" id="IPR001789">
    <property type="entry name" value="Sig_transdc_resp-reg_receiver"/>
</dbReference>
<gene>
    <name evidence="12" type="ORF">APB76_06125</name>
</gene>
<evidence type="ECO:0000256" key="1">
    <source>
        <dbReference type="ARBA" id="ARBA00000085"/>
    </source>
</evidence>
<evidence type="ECO:0000259" key="11">
    <source>
        <dbReference type="PROSITE" id="PS50110"/>
    </source>
</evidence>
<dbReference type="CDD" id="cd17546">
    <property type="entry name" value="REC_hyHK_CKI1_RcsC-like"/>
    <property type="match status" value="1"/>
</dbReference>
<comment type="caution">
    <text evidence="12">The sequence shown here is derived from an EMBL/GenBank/DDBJ whole genome shotgun (WGS) entry which is preliminary data.</text>
</comment>
<feature type="domain" description="Response regulatory" evidence="11">
    <location>
        <begin position="583"/>
        <end position="699"/>
    </location>
</feature>
<evidence type="ECO:0000256" key="6">
    <source>
        <dbReference type="ARBA" id="ARBA00022801"/>
    </source>
</evidence>
<dbReference type="InterPro" id="IPR011006">
    <property type="entry name" value="CheY-like_superfamily"/>
</dbReference>
<dbReference type="SUPFAM" id="SSF47384">
    <property type="entry name" value="Homodimeric domain of signal transducing histidine kinase"/>
    <property type="match status" value="1"/>
</dbReference>
<dbReference type="InterPro" id="IPR004358">
    <property type="entry name" value="Sig_transdc_His_kin-like_C"/>
</dbReference>
<dbReference type="SUPFAM" id="SSF52172">
    <property type="entry name" value="CheY-like"/>
    <property type="match status" value="1"/>
</dbReference>
<dbReference type="GO" id="GO:0000155">
    <property type="term" value="F:phosphorelay sensor kinase activity"/>
    <property type="evidence" value="ECO:0007669"/>
    <property type="project" value="InterPro"/>
</dbReference>
<evidence type="ECO:0000259" key="10">
    <source>
        <dbReference type="PROSITE" id="PS50109"/>
    </source>
</evidence>
<dbReference type="PANTHER" id="PTHR43047:SF72">
    <property type="entry name" value="OSMOSENSING HISTIDINE PROTEIN KINASE SLN1"/>
    <property type="match status" value="1"/>
</dbReference>
<keyword evidence="7" id="KW-0902">Two-component regulatory system</keyword>
<name>A0A177Y215_9VIBR</name>
<dbReference type="PRINTS" id="PR00344">
    <property type="entry name" value="BCTRLSENSOR"/>
</dbReference>
<dbReference type="EMBL" id="LLEI02000021">
    <property type="protein sequence ID" value="OAJ94861.1"/>
    <property type="molecule type" value="Genomic_DNA"/>
</dbReference>
<sequence length="703" mass="79481">MSSRLLPKGRTFIAIIASVCIVLLIMATYFFYSLSEIRKISPQPYVTIVNNNISAKSKLLLLKAEILNFSIQQDPRSLARLKIQARVHKASILQDLQAQRTRNIHAQYGDLDELAELEERITQLATQISGITLKNEENLADLLNAVEKTYFDLNKYLSSFVAEVQRNQLEFTQDKEDLYDRLYLYMVVIVACSIILVGVISYMYLHQIKLSQDLTERGDKLEEAKKLAEQHATAKARFLANMSHEMRTPLNAIIGLSHKEYYEATDEQTRNFLSMINSSGQHLLKLINSVLDISKIEQGKMKLQIESFYCSELIELSKTIFVDMSKTDVEIFFSTELDKDYKLIADKTKLLQLINNLSYNALKFTERGYVDVRLSLERSQQTSFLILKVLDTGIGMSREQIDKVFEEFTQADDSITRKYGGTGLGLSICQSLVKLMNGSIEVESELDKGTEFSVVIPVKVEGEKAIHCATNLESRLRVVSADLHAKELISNELKRFGLFDESGEVAVYYQSGGSAIDNNLPAVHIDDQMSVMITDLNASVRISEKQIKLTKPYDIFSLLSALGSRSVMVEQTDIPLKKSSGLSALIVEDMRVNQIVAQKMLETLQVETITANNGQECLDIIKQRHFDIIFMDIQMPIMDGIEALKRIRQDDLAPDTAIIALTANTFDKDVLHYLELGFNDVVPKPVRMDLVQRILDKYASAPT</sequence>
<reference evidence="12 13" key="1">
    <citation type="journal article" date="2016" name="Syst. Appl. Microbiol.">
        <title>Vibrio bivalvicida sp. nov., a novel larval pathogen for bivalve molluscs reared in a hatchery.</title>
        <authorList>
            <person name="Dubert J."/>
            <person name="Romalde J.L."/>
            <person name="Prado S."/>
            <person name="Barja J.L."/>
        </authorList>
    </citation>
    <scope>NUCLEOTIDE SEQUENCE [LARGE SCALE GENOMIC DNA]</scope>
    <source>
        <strain evidence="12 13">605</strain>
    </source>
</reference>
<feature type="modified residue" description="4-aspartylphosphate" evidence="8">
    <location>
        <position position="632"/>
    </location>
</feature>
<evidence type="ECO:0000256" key="2">
    <source>
        <dbReference type="ARBA" id="ARBA00012438"/>
    </source>
</evidence>
<keyword evidence="9" id="KW-0812">Transmembrane</keyword>
<dbReference type="SMART" id="SM00387">
    <property type="entry name" value="HATPase_c"/>
    <property type="match status" value="1"/>
</dbReference>
<dbReference type="Pfam" id="PF00512">
    <property type="entry name" value="HisKA"/>
    <property type="match status" value="1"/>
</dbReference>
<dbReference type="InterPro" id="IPR005467">
    <property type="entry name" value="His_kinase_dom"/>
</dbReference>
<dbReference type="SUPFAM" id="SSF55874">
    <property type="entry name" value="ATPase domain of HSP90 chaperone/DNA topoisomerase II/histidine kinase"/>
    <property type="match status" value="1"/>
</dbReference>
<dbReference type="PROSITE" id="PS50110">
    <property type="entry name" value="RESPONSE_REGULATORY"/>
    <property type="match status" value="1"/>
</dbReference>
<protein>
    <recommendedName>
        <fullName evidence="2">histidine kinase</fullName>
        <ecNumber evidence="2">2.7.13.3</ecNumber>
    </recommendedName>
</protein>
<dbReference type="Gene3D" id="3.40.50.2300">
    <property type="match status" value="1"/>
</dbReference>
<dbReference type="PROSITE" id="PS50109">
    <property type="entry name" value="HIS_KIN"/>
    <property type="match status" value="1"/>
</dbReference>
<dbReference type="InterPro" id="IPR036097">
    <property type="entry name" value="HisK_dim/P_sf"/>
</dbReference>
<dbReference type="Gene3D" id="1.10.287.130">
    <property type="match status" value="1"/>
</dbReference>
<dbReference type="GO" id="GO:0009927">
    <property type="term" value="F:histidine phosphotransfer kinase activity"/>
    <property type="evidence" value="ECO:0007669"/>
    <property type="project" value="TreeGrafter"/>
</dbReference>
<comment type="catalytic activity">
    <reaction evidence="1">
        <text>ATP + protein L-histidine = ADP + protein N-phospho-L-histidine.</text>
        <dbReference type="EC" id="2.7.13.3"/>
    </reaction>
</comment>
<keyword evidence="3 8" id="KW-0597">Phosphoprotein</keyword>
<keyword evidence="9" id="KW-1133">Transmembrane helix</keyword>
<evidence type="ECO:0000256" key="5">
    <source>
        <dbReference type="ARBA" id="ARBA00022777"/>
    </source>
</evidence>
<feature type="transmembrane region" description="Helical" evidence="9">
    <location>
        <begin position="182"/>
        <end position="205"/>
    </location>
</feature>
<evidence type="ECO:0000256" key="9">
    <source>
        <dbReference type="SAM" id="Phobius"/>
    </source>
</evidence>
<dbReference type="SMART" id="SM00448">
    <property type="entry name" value="REC"/>
    <property type="match status" value="1"/>
</dbReference>
<evidence type="ECO:0000313" key="12">
    <source>
        <dbReference type="EMBL" id="OAJ94861.1"/>
    </source>
</evidence>
<keyword evidence="6" id="KW-0378">Hydrolase</keyword>
<evidence type="ECO:0000256" key="8">
    <source>
        <dbReference type="PROSITE-ProRule" id="PRU00169"/>
    </source>
</evidence>
<dbReference type="InterPro" id="IPR003661">
    <property type="entry name" value="HisK_dim/P_dom"/>
</dbReference>
<dbReference type="Pfam" id="PF00072">
    <property type="entry name" value="Response_reg"/>
    <property type="match status" value="1"/>
</dbReference>
<dbReference type="CDD" id="cd00082">
    <property type="entry name" value="HisKA"/>
    <property type="match status" value="1"/>
</dbReference>
<dbReference type="AlphaFoldDB" id="A0A177Y215"/>
<feature type="domain" description="Histidine kinase" evidence="10">
    <location>
        <begin position="241"/>
        <end position="460"/>
    </location>
</feature>
<dbReference type="FunFam" id="3.30.565.10:FF:000010">
    <property type="entry name" value="Sensor histidine kinase RcsC"/>
    <property type="match status" value="1"/>
</dbReference>
<accession>A0A177Y215</accession>
<keyword evidence="9" id="KW-0472">Membrane</keyword>
<keyword evidence="4" id="KW-0808">Transferase</keyword>
<feature type="transmembrane region" description="Helical" evidence="9">
    <location>
        <begin position="12"/>
        <end position="32"/>
    </location>
</feature>
<dbReference type="GO" id="GO:0005886">
    <property type="term" value="C:plasma membrane"/>
    <property type="evidence" value="ECO:0007669"/>
    <property type="project" value="TreeGrafter"/>
</dbReference>
<dbReference type="RefSeq" id="WP_054961105.1">
    <property type="nucleotide sequence ID" value="NZ_LLEI02000021.1"/>
</dbReference>
<dbReference type="Proteomes" id="UP000078406">
    <property type="component" value="Unassembled WGS sequence"/>
</dbReference>
<dbReference type="InterPro" id="IPR003594">
    <property type="entry name" value="HATPase_dom"/>
</dbReference>
<dbReference type="Pfam" id="PF02518">
    <property type="entry name" value="HATPase_c"/>
    <property type="match status" value="1"/>
</dbReference>
<dbReference type="PANTHER" id="PTHR43047">
    <property type="entry name" value="TWO-COMPONENT HISTIDINE PROTEIN KINASE"/>
    <property type="match status" value="1"/>
</dbReference>
<proteinExistence type="predicted"/>
<evidence type="ECO:0000256" key="4">
    <source>
        <dbReference type="ARBA" id="ARBA00022679"/>
    </source>
</evidence>
<evidence type="ECO:0000256" key="7">
    <source>
        <dbReference type="ARBA" id="ARBA00023012"/>
    </source>
</evidence>
<dbReference type="InterPro" id="IPR036890">
    <property type="entry name" value="HATPase_C_sf"/>
</dbReference>
<dbReference type="Gene3D" id="3.30.565.10">
    <property type="entry name" value="Histidine kinase-like ATPase, C-terminal domain"/>
    <property type="match status" value="1"/>
</dbReference>
<dbReference type="EC" id="2.7.13.3" evidence="2"/>
<evidence type="ECO:0000313" key="13">
    <source>
        <dbReference type="Proteomes" id="UP000078406"/>
    </source>
</evidence>